<dbReference type="PANTHER" id="PTHR46825">
    <property type="entry name" value="D-ALANYL-D-ALANINE-CARBOXYPEPTIDASE/ENDOPEPTIDASE AMPH"/>
    <property type="match status" value="1"/>
</dbReference>
<name>A0A1V3XEQ7_MYCKA</name>
<evidence type="ECO:0000256" key="1">
    <source>
        <dbReference type="SAM" id="MobiDB-lite"/>
    </source>
</evidence>
<feature type="compositionally biased region" description="Low complexity" evidence="1">
    <location>
        <begin position="347"/>
        <end position="367"/>
    </location>
</feature>
<reference evidence="3 4" key="1">
    <citation type="submission" date="2017-02" db="EMBL/GenBank/DDBJ databases">
        <title>Complete genome sequences of Mycobacterium kansasii strains isolated from rhesus macaques.</title>
        <authorList>
            <person name="Panda A."/>
            <person name="Nagaraj S."/>
            <person name="Zhao X."/>
            <person name="Tettelin H."/>
            <person name="Detolla L.J."/>
        </authorList>
    </citation>
    <scope>NUCLEOTIDE SEQUENCE [LARGE SCALE GENOMIC DNA]</scope>
    <source>
        <strain evidence="3 4">11-3469</strain>
    </source>
</reference>
<dbReference type="Gene3D" id="3.40.710.10">
    <property type="entry name" value="DD-peptidase/beta-lactamase superfamily"/>
    <property type="match status" value="1"/>
</dbReference>
<feature type="domain" description="Beta-lactamase-related" evidence="2">
    <location>
        <begin position="102"/>
        <end position="272"/>
    </location>
</feature>
<dbReference type="InterPro" id="IPR012338">
    <property type="entry name" value="Beta-lactam/transpept-like"/>
</dbReference>
<dbReference type="SUPFAM" id="SSF56601">
    <property type="entry name" value="beta-lactamase/transpeptidase-like"/>
    <property type="match status" value="1"/>
</dbReference>
<feature type="region of interest" description="Disordered" evidence="1">
    <location>
        <begin position="19"/>
        <end position="45"/>
    </location>
</feature>
<proteinExistence type="predicted"/>
<dbReference type="STRING" id="1768.B1T50_00940"/>
<dbReference type="Proteomes" id="UP000188532">
    <property type="component" value="Unassembled WGS sequence"/>
</dbReference>
<evidence type="ECO:0000259" key="2">
    <source>
        <dbReference type="Pfam" id="PF00144"/>
    </source>
</evidence>
<evidence type="ECO:0000313" key="4">
    <source>
        <dbReference type="Proteomes" id="UP000188532"/>
    </source>
</evidence>
<dbReference type="EMBL" id="MVBN01000003">
    <property type="protein sequence ID" value="OOK77667.1"/>
    <property type="molecule type" value="Genomic_DNA"/>
</dbReference>
<protein>
    <submittedName>
        <fullName evidence="3">Beta-lactamase family protein</fullName>
    </submittedName>
</protein>
<dbReference type="PANTHER" id="PTHR46825:SF9">
    <property type="entry name" value="BETA-LACTAMASE-RELATED DOMAIN-CONTAINING PROTEIN"/>
    <property type="match status" value="1"/>
</dbReference>
<organism evidence="3 4">
    <name type="scientific">Mycobacterium kansasii</name>
    <dbReference type="NCBI Taxonomy" id="1768"/>
    <lineage>
        <taxon>Bacteria</taxon>
        <taxon>Bacillati</taxon>
        <taxon>Actinomycetota</taxon>
        <taxon>Actinomycetes</taxon>
        <taxon>Mycobacteriales</taxon>
        <taxon>Mycobacteriaceae</taxon>
        <taxon>Mycobacterium</taxon>
    </lineage>
</organism>
<dbReference type="Pfam" id="PF00144">
    <property type="entry name" value="Beta-lactamase"/>
    <property type="match status" value="1"/>
</dbReference>
<gene>
    <name evidence="3" type="ORF">BZL29_3944</name>
</gene>
<evidence type="ECO:0000313" key="3">
    <source>
        <dbReference type="EMBL" id="OOK77667.1"/>
    </source>
</evidence>
<accession>A0A1V3XEQ7</accession>
<dbReference type="InterPro" id="IPR050491">
    <property type="entry name" value="AmpC-like"/>
</dbReference>
<dbReference type="InterPro" id="IPR001466">
    <property type="entry name" value="Beta-lactam-related"/>
</dbReference>
<feature type="region of interest" description="Disordered" evidence="1">
    <location>
        <begin position="287"/>
        <end position="414"/>
    </location>
</feature>
<comment type="caution">
    <text evidence="3">The sequence shown here is derived from an EMBL/GenBank/DDBJ whole genome shotgun (WGS) entry which is preliminary data.</text>
</comment>
<sequence length="445" mass="46499">MTAMTKGMWRQWSGLTNAPAEMSLSPSQPAIPVEPAHKRPGRAGKRHRWGPLLAVALLLGGCAGQHTAVSSSTTTTTTATSAANSSAKVRSQAVLDGAVNAEEPGCSAAVGVEGKVVWTGVRGIADLATGTKITADTVFDIGSVAKQFTATAILLLVDAGRLALSDPLAQYVPDLPDWAATVTVAELMHQTSGIPDYIGLLEEQGYQSTDRTTQAQALQALAAAPELGFRPGAHFEYSNSNYLLLGEIVRRVSGHPLPEFLSTEVFQPLGLAMAVDPVGKIPDKAVSYDKGDTGSQFRVLDSPWEQIGDGPSRPRPANSCDGRTTTEPARWVAPSCSRSSWPGRWKPSPAAATATAQASSRAPTARSNTAAAGRGSSPSFASAVTGGPRWPSAATPKSRTRNDGRRTGTSLDVASGRSLLQPDASFPCAALAVGIIIQLWRNRPS</sequence>
<dbReference type="AlphaFoldDB" id="A0A1V3XEQ7"/>